<dbReference type="Gene3D" id="4.10.1040.10">
    <property type="entry name" value="DM DNA-binding domain"/>
    <property type="match status" value="1"/>
</dbReference>
<keyword evidence="4" id="KW-0805">Transcription regulation</keyword>
<dbReference type="SUPFAM" id="SSF82927">
    <property type="entry name" value="Cysteine-rich DNA binding domain, (DM domain)"/>
    <property type="match status" value="1"/>
</dbReference>
<feature type="domain" description="DM" evidence="8">
    <location>
        <begin position="15"/>
        <end position="40"/>
    </location>
</feature>
<accession>A0A8T2IJ45</accession>
<organism evidence="9 10">
    <name type="scientific">Hymenochirus boettgeri</name>
    <name type="common">Congo dwarf clawed frog</name>
    <dbReference type="NCBI Taxonomy" id="247094"/>
    <lineage>
        <taxon>Eukaryota</taxon>
        <taxon>Metazoa</taxon>
        <taxon>Chordata</taxon>
        <taxon>Craniata</taxon>
        <taxon>Vertebrata</taxon>
        <taxon>Euteleostomi</taxon>
        <taxon>Amphibia</taxon>
        <taxon>Batrachia</taxon>
        <taxon>Anura</taxon>
        <taxon>Pipoidea</taxon>
        <taxon>Pipidae</taxon>
        <taxon>Pipinae</taxon>
        <taxon>Hymenochirus</taxon>
    </lineage>
</organism>
<dbReference type="Pfam" id="PF12374">
    <property type="entry name" value="Dmrt1"/>
    <property type="match status" value="1"/>
</dbReference>
<evidence type="ECO:0000256" key="7">
    <source>
        <dbReference type="ARBA" id="ARBA00023242"/>
    </source>
</evidence>
<dbReference type="GO" id="GO:0046872">
    <property type="term" value="F:metal ion binding"/>
    <property type="evidence" value="ECO:0007669"/>
    <property type="project" value="UniProtKB-KW"/>
</dbReference>
<dbReference type="InterPro" id="IPR026607">
    <property type="entry name" value="DMRT"/>
</dbReference>
<evidence type="ECO:0000256" key="4">
    <source>
        <dbReference type="ARBA" id="ARBA00023015"/>
    </source>
</evidence>
<dbReference type="InterPro" id="IPR022114">
    <property type="entry name" value="DMRT1-like"/>
</dbReference>
<keyword evidence="2" id="KW-0479">Metal-binding</keyword>
<comment type="caution">
    <text evidence="9">The sequence shown here is derived from an EMBL/GenBank/DDBJ whole genome shotgun (WGS) entry which is preliminary data.</text>
</comment>
<keyword evidence="5" id="KW-0238">DNA-binding</keyword>
<dbReference type="GO" id="GO:0005634">
    <property type="term" value="C:nucleus"/>
    <property type="evidence" value="ECO:0007669"/>
    <property type="project" value="InterPro"/>
</dbReference>
<keyword evidence="10" id="KW-1185">Reference proteome</keyword>
<dbReference type="Pfam" id="PF00751">
    <property type="entry name" value="DM"/>
    <property type="match status" value="1"/>
</dbReference>
<dbReference type="GO" id="GO:0007548">
    <property type="term" value="P:sex differentiation"/>
    <property type="evidence" value="ECO:0007669"/>
    <property type="project" value="TreeGrafter"/>
</dbReference>
<dbReference type="GO" id="GO:0000981">
    <property type="term" value="F:DNA-binding transcription factor activity, RNA polymerase II-specific"/>
    <property type="evidence" value="ECO:0007669"/>
    <property type="project" value="TreeGrafter"/>
</dbReference>
<dbReference type="AlphaFoldDB" id="A0A8T2IJ45"/>
<keyword evidence="6" id="KW-0804">Transcription</keyword>
<keyword evidence="7" id="KW-0539">Nucleus</keyword>
<evidence type="ECO:0000259" key="8">
    <source>
        <dbReference type="Pfam" id="PF00751"/>
    </source>
</evidence>
<feature type="non-terminal residue" evidence="9">
    <location>
        <position position="200"/>
    </location>
</feature>
<reference evidence="9" key="1">
    <citation type="thesis" date="2020" institute="ProQuest LLC" country="789 East Eisenhower Parkway, Ann Arbor, MI, USA">
        <title>Comparative Genomics and Chromosome Evolution.</title>
        <authorList>
            <person name="Mudd A.B."/>
        </authorList>
    </citation>
    <scope>NUCLEOTIDE SEQUENCE</scope>
    <source>
        <strain evidence="9">Female2</strain>
        <tissue evidence="9">Blood</tissue>
    </source>
</reference>
<name>A0A8T2IJ45_9PIPI</name>
<dbReference type="Proteomes" id="UP000812440">
    <property type="component" value="Unassembled WGS sequence"/>
</dbReference>
<comment type="similarity">
    <text evidence="1">Belongs to the DMRT family.</text>
</comment>
<evidence type="ECO:0000256" key="3">
    <source>
        <dbReference type="ARBA" id="ARBA00022833"/>
    </source>
</evidence>
<gene>
    <name evidence="9" type="ORF">GDO86_019331</name>
</gene>
<dbReference type="OrthoDB" id="9946337at2759"/>
<dbReference type="GO" id="GO:0000978">
    <property type="term" value="F:RNA polymerase II cis-regulatory region sequence-specific DNA binding"/>
    <property type="evidence" value="ECO:0007669"/>
    <property type="project" value="TreeGrafter"/>
</dbReference>
<dbReference type="InterPro" id="IPR036407">
    <property type="entry name" value="DM_DNA-bd_sf"/>
</dbReference>
<proteinExistence type="inferred from homology"/>
<evidence type="ECO:0000313" key="9">
    <source>
        <dbReference type="EMBL" id="KAG8431164.1"/>
    </source>
</evidence>
<protein>
    <recommendedName>
        <fullName evidence="8">DM domain-containing protein</fullName>
    </recommendedName>
</protein>
<keyword evidence="3" id="KW-0862">Zinc</keyword>
<dbReference type="InterPro" id="IPR001275">
    <property type="entry name" value="DM_DNA-bd"/>
</dbReference>
<sequence length="200" mass="22452">MCSLQESWLCFSTEGTQTLCMWRECQCKKCSLIAERQRLWQHRVALRRQQAQEEELGISHPIPLPSAAELLVKREHGGSSTCLLLESSSTQTGNTNPSTSCTVAEGKMIIQEIPPITSRGHLESTSDLVVDSTYYSNFYQPSLYPYYNNLYNYTPYQMAMTAEPSNNSDMTAISGSSMKNSFRSLPAAYVPSQPGNQWQV</sequence>
<dbReference type="PANTHER" id="PTHR12322:SF70">
    <property type="entry name" value="DOUBLESEX- AND MAB-3-RELATED TRANSCRIPTION FACTOR 1"/>
    <property type="match status" value="1"/>
</dbReference>
<evidence type="ECO:0000313" key="10">
    <source>
        <dbReference type="Proteomes" id="UP000812440"/>
    </source>
</evidence>
<dbReference type="PANTHER" id="PTHR12322">
    <property type="entry name" value="DOUBLESEX AND MAB-3 RELATED TRANSCRIPTION FACTOR DMRT"/>
    <property type="match status" value="1"/>
</dbReference>
<evidence type="ECO:0000256" key="1">
    <source>
        <dbReference type="ARBA" id="ARBA00006834"/>
    </source>
</evidence>
<dbReference type="EMBL" id="JAACNH010000333">
    <property type="protein sequence ID" value="KAG8431164.1"/>
    <property type="molecule type" value="Genomic_DNA"/>
</dbReference>
<evidence type="ECO:0000256" key="6">
    <source>
        <dbReference type="ARBA" id="ARBA00023163"/>
    </source>
</evidence>
<evidence type="ECO:0000256" key="2">
    <source>
        <dbReference type="ARBA" id="ARBA00022723"/>
    </source>
</evidence>
<evidence type="ECO:0000256" key="5">
    <source>
        <dbReference type="ARBA" id="ARBA00023125"/>
    </source>
</evidence>